<feature type="region of interest" description="Disordered" evidence="5">
    <location>
        <begin position="643"/>
        <end position="670"/>
    </location>
</feature>
<dbReference type="SMART" id="SM00248">
    <property type="entry name" value="ANK"/>
    <property type="match status" value="3"/>
</dbReference>
<accession>A0ABD0ULJ3</accession>
<dbReference type="Proteomes" id="UP001552299">
    <property type="component" value="Unassembled WGS sequence"/>
</dbReference>
<evidence type="ECO:0000313" key="8">
    <source>
        <dbReference type="Proteomes" id="UP001552299"/>
    </source>
</evidence>
<dbReference type="InterPro" id="IPR002110">
    <property type="entry name" value="Ankyrin_rpt"/>
</dbReference>
<dbReference type="PROSITE" id="PS50297">
    <property type="entry name" value="ANK_REP_REGION"/>
    <property type="match status" value="1"/>
</dbReference>
<dbReference type="Pfam" id="PF12796">
    <property type="entry name" value="Ank_2"/>
    <property type="match status" value="1"/>
</dbReference>
<evidence type="ECO:0000256" key="1">
    <source>
        <dbReference type="ARBA" id="ARBA00004308"/>
    </source>
</evidence>
<keyword evidence="8" id="KW-1185">Reference proteome</keyword>
<keyword evidence="2" id="KW-0677">Repeat</keyword>
<dbReference type="InterPro" id="IPR021832">
    <property type="entry name" value="ANKRD13"/>
</dbReference>
<dbReference type="GO" id="GO:0012505">
    <property type="term" value="C:endomembrane system"/>
    <property type="evidence" value="ECO:0007669"/>
    <property type="project" value="UniProtKB-SubCell"/>
</dbReference>
<dbReference type="AlphaFoldDB" id="A0ABD0ULJ3"/>
<name>A0ABD0ULJ3_DENTH</name>
<comment type="caution">
    <text evidence="7">The sequence shown here is derived from an EMBL/GenBank/DDBJ whole genome shotgun (WGS) entry which is preliminary data.</text>
</comment>
<feature type="compositionally biased region" description="Basic and acidic residues" evidence="5">
    <location>
        <begin position="492"/>
        <end position="503"/>
    </location>
</feature>
<dbReference type="PANTHER" id="PTHR12447:SF35">
    <property type="entry name" value="ANKYRIN REPEAT FAMILY PROTEIN"/>
    <property type="match status" value="1"/>
</dbReference>
<reference evidence="7 8" key="1">
    <citation type="journal article" date="2024" name="Plant Biotechnol. J.">
        <title>Dendrobium thyrsiflorum genome and its molecular insights into genes involved in important horticultural traits.</title>
        <authorList>
            <person name="Chen B."/>
            <person name="Wang J.Y."/>
            <person name="Zheng P.J."/>
            <person name="Li K.L."/>
            <person name="Liang Y.M."/>
            <person name="Chen X.F."/>
            <person name="Zhang C."/>
            <person name="Zhao X."/>
            <person name="He X."/>
            <person name="Zhang G.Q."/>
            <person name="Liu Z.J."/>
            <person name="Xu Q."/>
        </authorList>
    </citation>
    <scope>NUCLEOTIDE SEQUENCE [LARGE SCALE GENOMIC DNA]</scope>
    <source>
        <strain evidence="7">GZMU011</strain>
    </source>
</reference>
<dbReference type="Pfam" id="PF11904">
    <property type="entry name" value="ANKRD13_C"/>
    <property type="match status" value="1"/>
</dbReference>
<evidence type="ECO:0000256" key="2">
    <source>
        <dbReference type="ARBA" id="ARBA00022737"/>
    </source>
</evidence>
<dbReference type="Gene3D" id="1.25.40.20">
    <property type="entry name" value="Ankyrin repeat-containing domain"/>
    <property type="match status" value="1"/>
</dbReference>
<dbReference type="PANTHER" id="PTHR12447">
    <property type="entry name" value="ANKYRIN REPEAT DOMAIN-CONTAINING PROTEIN 13"/>
    <property type="match status" value="1"/>
</dbReference>
<evidence type="ECO:0000256" key="3">
    <source>
        <dbReference type="ARBA" id="ARBA00023136"/>
    </source>
</evidence>
<feature type="repeat" description="ANK" evidence="4">
    <location>
        <begin position="107"/>
        <end position="139"/>
    </location>
</feature>
<protein>
    <recommendedName>
        <fullName evidence="6">Ankyrin repeat domain-containing protein</fullName>
    </recommendedName>
</protein>
<organism evidence="7 8">
    <name type="scientific">Dendrobium thyrsiflorum</name>
    <name type="common">Pinecone-like raceme dendrobium</name>
    <name type="synonym">Orchid</name>
    <dbReference type="NCBI Taxonomy" id="117978"/>
    <lineage>
        <taxon>Eukaryota</taxon>
        <taxon>Viridiplantae</taxon>
        <taxon>Streptophyta</taxon>
        <taxon>Embryophyta</taxon>
        <taxon>Tracheophyta</taxon>
        <taxon>Spermatophyta</taxon>
        <taxon>Magnoliopsida</taxon>
        <taxon>Liliopsida</taxon>
        <taxon>Asparagales</taxon>
        <taxon>Orchidaceae</taxon>
        <taxon>Epidendroideae</taxon>
        <taxon>Malaxideae</taxon>
        <taxon>Dendrobiinae</taxon>
        <taxon>Dendrobium</taxon>
    </lineage>
</organism>
<feature type="region of interest" description="Disordered" evidence="5">
    <location>
        <begin position="424"/>
        <end position="503"/>
    </location>
</feature>
<comment type="subcellular location">
    <subcellularLocation>
        <location evidence="1">Endomembrane system</location>
    </subcellularLocation>
</comment>
<dbReference type="PROSITE" id="PS50088">
    <property type="entry name" value="ANK_REPEAT"/>
    <property type="match status" value="1"/>
</dbReference>
<evidence type="ECO:0000256" key="4">
    <source>
        <dbReference type="PROSITE-ProRule" id="PRU00023"/>
    </source>
</evidence>
<evidence type="ECO:0000259" key="6">
    <source>
        <dbReference type="Pfam" id="PF11904"/>
    </source>
</evidence>
<dbReference type="SUPFAM" id="SSF48403">
    <property type="entry name" value="Ankyrin repeat"/>
    <property type="match status" value="1"/>
</dbReference>
<feature type="compositionally biased region" description="Basic and acidic residues" evidence="5">
    <location>
        <begin position="474"/>
        <end position="484"/>
    </location>
</feature>
<feature type="domain" description="Ankyrin repeat" evidence="6">
    <location>
        <begin position="224"/>
        <end position="644"/>
    </location>
</feature>
<sequence>MCPQRGTGNELLEKILECQESDESKFSKSFVMRSFHSPMTAIDAAKYFHSPVHKAVLTRDHAALKQILAAIPRISPPSQNLTEAESIAEEDKANAISAVIDRRDVSERETPLHLAIKLGDVTAVEMLMAAGADSSLQNMQGWSPLQEAICAREEQIAKIILRHYQALAWVKWCRRMPRIVAAMNRMRDFYMEIKFHFESSVIPFISRIAPSDTYKIWKRGSNLRADMTLSGFDGLKIKRAEQSVLFLGAGSIDGKVKPASLYVISHKDKEVLDALDGAGDLVSDAELQQEVAALLRTNVLRPGLDVTRTVLVPQMNWRKQQRFEMVGPWKAKVYNMHHVVVSIRSRRVPGAMTDEELFNFTNDGEDAGFGDELTEGERKKLEAALKMENSDSTYFTQQNDQSPVVDMTPTLNGGCSDVNKERNGWLGKWNNGKAPKHGVEKKDLASRQSPCGEEKVNDLPKGSSKMPYKQAENSIDRSRDESKKITASLENGHQRKESGRENEYSKGLKPVLWLSPNFPLQTEEFLPLLDILANKVKAVRRLRELLTTKLPSGTFPVKVAIPVIPTVRVVISFTKFKELQSTTSEVFCTALSNPKRESPLINSANWAQWLISSYSTDNFQPKASPEHSNYSMDLQDPFIIPPNYEWTTSDAKKKKKENQEANGKPKKRQG</sequence>
<gene>
    <name evidence="7" type="ORF">M5K25_017088</name>
</gene>
<dbReference type="InterPro" id="IPR036770">
    <property type="entry name" value="Ankyrin_rpt-contain_sf"/>
</dbReference>
<keyword evidence="3" id="KW-0472">Membrane</keyword>
<evidence type="ECO:0000256" key="5">
    <source>
        <dbReference type="SAM" id="MobiDB-lite"/>
    </source>
</evidence>
<keyword evidence="4" id="KW-0040">ANK repeat</keyword>
<dbReference type="EMBL" id="JANQDX010000013">
    <property type="protein sequence ID" value="KAL0913615.1"/>
    <property type="molecule type" value="Genomic_DNA"/>
</dbReference>
<proteinExistence type="predicted"/>
<evidence type="ECO:0000313" key="7">
    <source>
        <dbReference type="EMBL" id="KAL0913615.1"/>
    </source>
</evidence>
<dbReference type="InterPro" id="IPR055285">
    <property type="entry name" value="ANKRD13_C"/>
</dbReference>